<reference evidence="3" key="1">
    <citation type="submission" date="2017-09" db="EMBL/GenBank/DDBJ databases">
        <title>Depth-based differentiation of microbial function through sediment-hosted aquifers and enrichment of novel symbionts in the deep terrestrial subsurface.</title>
        <authorList>
            <person name="Probst A.J."/>
            <person name="Ladd B."/>
            <person name="Jarett J.K."/>
            <person name="Geller-Mcgrath D.E."/>
            <person name="Sieber C.M.K."/>
            <person name="Emerson J.B."/>
            <person name="Anantharaman K."/>
            <person name="Thomas B.C."/>
            <person name="Malmstrom R."/>
            <person name="Stieglmeier M."/>
            <person name="Klingl A."/>
            <person name="Woyke T."/>
            <person name="Ryan C.M."/>
            <person name="Banfield J.F."/>
        </authorList>
    </citation>
    <scope>NUCLEOTIDE SEQUENCE [LARGE SCALE GENOMIC DNA]</scope>
</reference>
<name>A0A2M7BP68_9BACT</name>
<sequence length="220" mass="25022">MAFLLSLFFPSIPTPAITTPSPKPYYYYYQVNKLNKFIVVPNFNNPKDSVDLIKENNCKYAINGGLYQENNKPLGLFINDHKTINKKINSNIFNGYLFLNNNILNIGQTINNISQFIMQTGPFFDLKSTSINYNDKTARRHVIAKDSANNLYIFSIFTPDSFISGPTLNQIPKFFQKPEIKKIADFTQILTLDGGSASVFYSPTDSLHESTFIGSLLCWR</sequence>
<proteinExistence type="predicted"/>
<evidence type="ECO:0000313" key="3">
    <source>
        <dbReference type="Proteomes" id="UP000229191"/>
    </source>
</evidence>
<evidence type="ECO:0000259" key="1">
    <source>
        <dbReference type="Pfam" id="PF09992"/>
    </source>
</evidence>
<accession>A0A2M7BP68</accession>
<dbReference type="Pfam" id="PF09992">
    <property type="entry name" value="NAGPA"/>
    <property type="match status" value="1"/>
</dbReference>
<dbReference type="InterPro" id="IPR018711">
    <property type="entry name" value="NAGPA"/>
</dbReference>
<protein>
    <recommendedName>
        <fullName evidence="1">Phosphodiester glycosidase domain-containing protein</fullName>
    </recommendedName>
</protein>
<dbReference type="Proteomes" id="UP000229191">
    <property type="component" value="Unassembled WGS sequence"/>
</dbReference>
<feature type="domain" description="Phosphodiester glycosidase" evidence="1">
    <location>
        <begin position="56"/>
        <end position="201"/>
    </location>
</feature>
<evidence type="ECO:0000313" key="2">
    <source>
        <dbReference type="EMBL" id="PIV07270.1"/>
    </source>
</evidence>
<organism evidence="2 3">
    <name type="scientific">Candidatus Shapirobacteria bacterium CG03_land_8_20_14_0_80_35_14</name>
    <dbReference type="NCBI Taxonomy" id="1974878"/>
    <lineage>
        <taxon>Bacteria</taxon>
        <taxon>Candidatus Shapironibacteriota</taxon>
    </lineage>
</organism>
<gene>
    <name evidence="2" type="ORF">COS53_02745</name>
</gene>
<dbReference type="AlphaFoldDB" id="A0A2M7BP68"/>
<dbReference type="EMBL" id="PEVB01000077">
    <property type="protein sequence ID" value="PIV07270.1"/>
    <property type="molecule type" value="Genomic_DNA"/>
</dbReference>
<comment type="caution">
    <text evidence="2">The sequence shown here is derived from an EMBL/GenBank/DDBJ whole genome shotgun (WGS) entry which is preliminary data.</text>
</comment>